<gene>
    <name evidence="8" type="primary">LOC105366163</name>
</gene>
<feature type="compositionally biased region" description="Basic residues" evidence="5">
    <location>
        <begin position="603"/>
        <end position="616"/>
    </location>
</feature>
<dbReference type="PROSITE" id="PS51805">
    <property type="entry name" value="EPHD"/>
    <property type="match status" value="1"/>
</dbReference>
<organism evidence="7 8">
    <name type="scientific">Ceratosolen solmsi marchali</name>
    <dbReference type="NCBI Taxonomy" id="326594"/>
    <lineage>
        <taxon>Eukaryota</taxon>
        <taxon>Metazoa</taxon>
        <taxon>Ecdysozoa</taxon>
        <taxon>Arthropoda</taxon>
        <taxon>Hexapoda</taxon>
        <taxon>Insecta</taxon>
        <taxon>Pterygota</taxon>
        <taxon>Neoptera</taxon>
        <taxon>Endopterygota</taxon>
        <taxon>Hymenoptera</taxon>
        <taxon>Apocrita</taxon>
        <taxon>Proctotrupomorpha</taxon>
        <taxon>Chalcidoidea</taxon>
        <taxon>Agaonidae</taxon>
        <taxon>Agaoninae</taxon>
        <taxon>Ceratosolen</taxon>
    </lineage>
</organism>
<keyword evidence="7" id="KW-1185">Reference proteome</keyword>
<sequence>MSGHYTNHTKALATSSATRVWNHHNTSQTEGIDAHSISLSEPTYNESSFYSQAIITCSHLSLQISHTKNPSWYSSSTLLPHTVDSLPKSSTPLLSLQMLVDNRQNQMKNKSERKDFFESVLSTDISSAHQKTCQEYQTNCTFRNADKIHENDILSSQISNTECHLGDPGLSMSVNLLPSTKNRNESNYNQEKNIVKTTSTKENEIIHDVDCSNILKTKGITPTITLISKLDRNIKDDTQEVCSDIKRKVNELNIKSSKSLLKRGRKGVDSLLEKLESCSKRIQSDNQGSTFVTNVDEKDTNSIRSMSPEYCKSRSPTSRDDDVISPSFSNDDSNDTKQRRKRKLGKPVRLSKELKLEHEHVELEITKPKIETKSEIADYTAENLLAQNSAVSSYTETNKIRRTEFGIKKINNIKIFSTTNRKIDERFKISTFDLGEICAFKKENNNKINNQDHFSKNFTDKINYKINMSQYLIHALKDTKCVRTRRSSECSENLSNINRRKRRKSCDDVQDFLDESITITAATNNTTAFNEVESQLEKMFAGIIETDKDFLKKTFLETEKPITLLLDEEQKENFNSEKIVSKNISKNTSSEAICNNNYKKKKKNISKMRSHKKKNNSSKEITDISMNNLHKDKSKPRNDKRSTKKQCLLKKKKKSIKINTFREIIYDSAINTSPNKYKGPVIQIKGSKNSSLCVQIVNTPREDDEERNKERRKTIGNGNIGRSKRLHFQNNLDYRGKVYNSGLFNSTLSIRYDAHTADVTWICVFCKRGPHFIIPGDSARPHPNVAGPHITPGAYTAPVGVLSDLFGPYVIGKDVEDSVMSADEHEITKEQKQGNKNKRSLRYAGLADQFLAKVCKIKKKCLNHSNIYMGMTKLSCDEQQWEVWVHEECIVWAAGVYITGGRISGLQDAVWDASQSVCVSCGLSGANIGCIKRGCKFVTHYCCALTSGWQLNINQFLPKCNIHRKL</sequence>
<evidence type="ECO:0000256" key="2">
    <source>
        <dbReference type="ARBA" id="ARBA00022723"/>
    </source>
</evidence>
<accession>A0AAJ6YRD2</accession>
<evidence type="ECO:0000259" key="6">
    <source>
        <dbReference type="PROSITE" id="PS51805"/>
    </source>
</evidence>
<dbReference type="GO" id="GO:0008270">
    <property type="term" value="F:zinc ion binding"/>
    <property type="evidence" value="ECO:0007669"/>
    <property type="project" value="UniProtKB-KW"/>
</dbReference>
<dbReference type="KEGG" id="csol:105366163"/>
<name>A0AAJ6YRD2_9HYME</name>
<feature type="domain" description="PHD-type" evidence="6">
    <location>
        <begin position="857"/>
        <end position="964"/>
    </location>
</feature>
<feature type="region of interest" description="Disordered" evidence="5">
    <location>
        <begin position="603"/>
        <end position="651"/>
    </location>
</feature>
<dbReference type="Pfam" id="PF13771">
    <property type="entry name" value="zf-HC5HC2H"/>
    <property type="match status" value="1"/>
</dbReference>
<dbReference type="InterPro" id="IPR013083">
    <property type="entry name" value="Znf_RING/FYVE/PHD"/>
</dbReference>
<reference evidence="8" key="1">
    <citation type="submission" date="2025-08" db="UniProtKB">
        <authorList>
            <consortium name="RefSeq"/>
        </authorList>
    </citation>
    <scope>IDENTIFICATION</scope>
</reference>
<feature type="region of interest" description="Disordered" evidence="5">
    <location>
        <begin position="700"/>
        <end position="722"/>
    </location>
</feature>
<evidence type="ECO:0000313" key="8">
    <source>
        <dbReference type="RefSeq" id="XP_011502793.1"/>
    </source>
</evidence>
<dbReference type="RefSeq" id="XP_011502793.1">
    <property type="nucleotide sequence ID" value="XM_011504491.1"/>
</dbReference>
<dbReference type="GO" id="GO:0005634">
    <property type="term" value="C:nucleus"/>
    <property type="evidence" value="ECO:0007669"/>
    <property type="project" value="TreeGrafter"/>
</dbReference>
<keyword evidence="4" id="KW-0862">Zinc</keyword>
<feature type="compositionally biased region" description="Basic and acidic residues" evidence="5">
    <location>
        <begin position="629"/>
        <end position="641"/>
    </location>
</feature>
<dbReference type="PANTHER" id="PTHR14955:SF4">
    <property type="entry name" value="PHD-TYPE DOMAIN-CONTAINING PROTEIN"/>
    <property type="match status" value="1"/>
</dbReference>
<dbReference type="GeneID" id="105366163"/>
<evidence type="ECO:0000313" key="7">
    <source>
        <dbReference type="Proteomes" id="UP000695007"/>
    </source>
</evidence>
<dbReference type="Gene3D" id="3.30.40.10">
    <property type="entry name" value="Zinc/RING finger domain, C3HC4 (zinc finger)"/>
    <property type="match status" value="1"/>
</dbReference>
<protein>
    <submittedName>
        <fullName evidence="8">Uncharacterized protein LOC105366163</fullName>
    </submittedName>
</protein>
<dbReference type="InterPro" id="IPR034732">
    <property type="entry name" value="EPHD"/>
</dbReference>
<feature type="region of interest" description="Disordered" evidence="5">
    <location>
        <begin position="286"/>
        <end position="347"/>
    </location>
</feature>
<feature type="compositionally biased region" description="Basic residues" evidence="5">
    <location>
        <begin position="642"/>
        <end position="651"/>
    </location>
</feature>
<keyword evidence="1" id="KW-0597">Phosphoprotein</keyword>
<keyword evidence="2" id="KW-0479">Metal-binding</keyword>
<evidence type="ECO:0000256" key="4">
    <source>
        <dbReference type="ARBA" id="ARBA00022833"/>
    </source>
</evidence>
<dbReference type="PANTHER" id="PTHR14955">
    <property type="entry name" value="RETINOIC ACID INDUCED 1/TRANSCRIPTION FACTOR 20"/>
    <property type="match status" value="1"/>
</dbReference>
<proteinExistence type="predicted"/>
<evidence type="ECO:0000256" key="5">
    <source>
        <dbReference type="SAM" id="MobiDB-lite"/>
    </source>
</evidence>
<dbReference type="Proteomes" id="UP000695007">
    <property type="component" value="Unplaced"/>
</dbReference>
<dbReference type="AlphaFoldDB" id="A0AAJ6YRD2"/>
<dbReference type="InterPro" id="IPR052440">
    <property type="entry name" value="Trans_Reg/Chrom_Remod"/>
</dbReference>
<evidence type="ECO:0000256" key="1">
    <source>
        <dbReference type="ARBA" id="ARBA00022553"/>
    </source>
</evidence>
<evidence type="ECO:0000256" key="3">
    <source>
        <dbReference type="ARBA" id="ARBA00022771"/>
    </source>
</evidence>
<keyword evidence="3" id="KW-0863">Zinc-finger</keyword>
<dbReference type="GO" id="GO:0006357">
    <property type="term" value="P:regulation of transcription by RNA polymerase II"/>
    <property type="evidence" value="ECO:0007669"/>
    <property type="project" value="TreeGrafter"/>
</dbReference>